<dbReference type="GO" id="GO:0006099">
    <property type="term" value="P:tricarboxylic acid cycle"/>
    <property type="evidence" value="ECO:0007669"/>
    <property type="project" value="UniProtKB-KW"/>
</dbReference>
<dbReference type="PANTHER" id="PTHR11117:SF2">
    <property type="entry name" value="SUCCINATE--COA LIGASE [ADP_GDP-FORMING] SUBUNIT ALPHA, MITOCHONDRIAL"/>
    <property type="match status" value="1"/>
</dbReference>
<dbReference type="InterPro" id="IPR003781">
    <property type="entry name" value="CoA-bd"/>
</dbReference>
<evidence type="ECO:0000256" key="1">
    <source>
        <dbReference type="ARBA" id="ARBA00022532"/>
    </source>
</evidence>
<organism evidence="5">
    <name type="scientific">marine sediment metagenome</name>
    <dbReference type="NCBI Taxonomy" id="412755"/>
    <lineage>
        <taxon>unclassified sequences</taxon>
        <taxon>metagenomes</taxon>
        <taxon>ecological metagenomes</taxon>
    </lineage>
</organism>
<dbReference type="SUPFAM" id="SSF51735">
    <property type="entry name" value="NAD(P)-binding Rossmann-fold domains"/>
    <property type="match status" value="1"/>
</dbReference>
<dbReference type="GO" id="GO:0004775">
    <property type="term" value="F:succinate-CoA ligase (ADP-forming) activity"/>
    <property type="evidence" value="ECO:0007669"/>
    <property type="project" value="TreeGrafter"/>
</dbReference>
<evidence type="ECO:0000313" key="5">
    <source>
        <dbReference type="EMBL" id="KKL25111.1"/>
    </source>
</evidence>
<evidence type="ECO:0000259" key="4">
    <source>
        <dbReference type="SMART" id="SM00881"/>
    </source>
</evidence>
<dbReference type="SMART" id="SM00881">
    <property type="entry name" value="CoA_binding"/>
    <property type="match status" value="1"/>
</dbReference>
<dbReference type="PANTHER" id="PTHR11117">
    <property type="entry name" value="SUCCINYL-COA LIGASE SUBUNIT ALPHA"/>
    <property type="match status" value="1"/>
</dbReference>
<evidence type="ECO:0000256" key="3">
    <source>
        <dbReference type="ARBA" id="ARBA00022741"/>
    </source>
</evidence>
<feature type="domain" description="CoA-binding" evidence="4">
    <location>
        <begin position="2"/>
        <end position="98"/>
    </location>
</feature>
<dbReference type="NCBIfam" id="TIGR01019">
    <property type="entry name" value="sucCoAalpha"/>
    <property type="match status" value="1"/>
</dbReference>
<gene>
    <name evidence="5" type="ORF">LCGC14_2408590</name>
</gene>
<dbReference type="Pfam" id="PF00549">
    <property type="entry name" value="Ligase_CoA"/>
    <property type="match status" value="1"/>
</dbReference>
<dbReference type="GO" id="GO:0004776">
    <property type="term" value="F:succinate-CoA ligase (GDP-forming) activity"/>
    <property type="evidence" value="ECO:0007669"/>
    <property type="project" value="TreeGrafter"/>
</dbReference>
<dbReference type="PROSITE" id="PS00399">
    <property type="entry name" value="SUCCINYL_COA_LIG_2"/>
    <property type="match status" value="1"/>
</dbReference>
<dbReference type="InterPro" id="IPR005811">
    <property type="entry name" value="SUCC_ACL_C"/>
</dbReference>
<dbReference type="Gene3D" id="3.40.50.261">
    <property type="entry name" value="Succinyl-CoA synthetase domains"/>
    <property type="match status" value="1"/>
</dbReference>
<dbReference type="InterPro" id="IPR017440">
    <property type="entry name" value="Cit_synth/succinyl-CoA_lig_AS"/>
</dbReference>
<evidence type="ECO:0000256" key="2">
    <source>
        <dbReference type="ARBA" id="ARBA00022598"/>
    </source>
</evidence>
<dbReference type="SUPFAM" id="SSF52210">
    <property type="entry name" value="Succinyl-CoA synthetase domains"/>
    <property type="match status" value="1"/>
</dbReference>
<dbReference type="Gene3D" id="3.40.50.720">
    <property type="entry name" value="NAD(P)-binding Rossmann-like Domain"/>
    <property type="match status" value="1"/>
</dbReference>
<dbReference type="InterPro" id="IPR016102">
    <property type="entry name" value="Succinyl-CoA_synth-like"/>
</dbReference>
<dbReference type="FunFam" id="3.40.50.720:FF:000277">
    <property type="entry name" value="Succinate--CoA ligase [ADP-forming] subunit alpha"/>
    <property type="match status" value="1"/>
</dbReference>
<reference evidence="5" key="1">
    <citation type="journal article" date="2015" name="Nature">
        <title>Complex archaea that bridge the gap between prokaryotes and eukaryotes.</title>
        <authorList>
            <person name="Spang A."/>
            <person name="Saw J.H."/>
            <person name="Jorgensen S.L."/>
            <person name="Zaremba-Niedzwiedzka K."/>
            <person name="Martijn J."/>
            <person name="Lind A.E."/>
            <person name="van Eijk R."/>
            <person name="Schleper C."/>
            <person name="Guy L."/>
            <person name="Ettema T.J."/>
        </authorList>
    </citation>
    <scope>NUCLEOTIDE SEQUENCE</scope>
</reference>
<dbReference type="Pfam" id="PF02629">
    <property type="entry name" value="CoA_binding"/>
    <property type="match status" value="1"/>
</dbReference>
<proteinExistence type="predicted"/>
<dbReference type="GO" id="GO:0009361">
    <property type="term" value="C:succinate-CoA ligase complex (ADP-forming)"/>
    <property type="evidence" value="ECO:0007669"/>
    <property type="project" value="TreeGrafter"/>
</dbReference>
<dbReference type="PIRSF" id="PIRSF001553">
    <property type="entry name" value="SucCS_alpha"/>
    <property type="match status" value="1"/>
</dbReference>
<dbReference type="InterPro" id="IPR005810">
    <property type="entry name" value="CoA_lig_alpha"/>
</dbReference>
<keyword evidence="2" id="KW-0436">Ligase</keyword>
<dbReference type="InterPro" id="IPR036291">
    <property type="entry name" value="NAD(P)-bd_dom_sf"/>
</dbReference>
<keyword evidence="1" id="KW-0816">Tricarboxylic acid cycle</keyword>
<dbReference type="EMBL" id="LAZR01036337">
    <property type="protein sequence ID" value="KKL25111.1"/>
    <property type="molecule type" value="Genomic_DNA"/>
</dbReference>
<dbReference type="GO" id="GO:0000166">
    <property type="term" value="F:nucleotide binding"/>
    <property type="evidence" value="ECO:0007669"/>
    <property type="project" value="UniProtKB-KW"/>
</dbReference>
<sequence>MYISENSKVVVQGITGSQGKFHTNLMLEYGTKIVAGVTPGKEGQEVYGVPVFNDVKKAVKETGCNTSIIFVPARFTFGAVEESLLAGITITCIITENVPVFDMLRLFELAKEQKLHLMGPNCPGMLIPDKIKLGIMPGDMCHFGKVAIIAKSGTLSYEITKAIGNAGIGVSAYIGIGGDPVRGKTMVEAVEYYSNDPGTSHIVLIGEIGSDDEEKTAEFIKKRVNKPVITYIAGKSAPEGKRMGHAGAIISGDFGTAQGKIKALENAGALIADTPWDIPKLISDLHQIEKS</sequence>
<comment type="caution">
    <text evidence="5">The sequence shown here is derived from an EMBL/GenBank/DDBJ whole genome shotgun (WGS) entry which is preliminary data.</text>
</comment>
<accession>A0A0F9E5C1</accession>
<dbReference type="AlphaFoldDB" id="A0A0F9E5C1"/>
<name>A0A0F9E5C1_9ZZZZ</name>
<dbReference type="FunFam" id="3.40.50.261:FF:000006">
    <property type="entry name" value="Succinate--CoA ligase [ADP-forming] subunit alpha"/>
    <property type="match status" value="1"/>
</dbReference>
<dbReference type="PRINTS" id="PR01798">
    <property type="entry name" value="SCOASYNTHASE"/>
</dbReference>
<protein>
    <recommendedName>
        <fullName evidence="4">CoA-binding domain-containing protein</fullName>
    </recommendedName>
</protein>
<keyword evidence="3" id="KW-0547">Nucleotide-binding</keyword>
<dbReference type="NCBIfam" id="NF004230">
    <property type="entry name" value="PRK05678.1"/>
    <property type="match status" value="1"/>
</dbReference>